<keyword evidence="3" id="KW-1185">Reference proteome</keyword>
<proteinExistence type="predicted"/>
<comment type="caution">
    <text evidence="2">The sequence shown here is derived from an EMBL/GenBank/DDBJ whole genome shotgun (WGS) entry which is preliminary data.</text>
</comment>
<dbReference type="InterPro" id="IPR053151">
    <property type="entry name" value="RNase_H-like"/>
</dbReference>
<dbReference type="GO" id="GO:0004523">
    <property type="term" value="F:RNA-DNA hybrid ribonuclease activity"/>
    <property type="evidence" value="ECO:0007669"/>
    <property type="project" value="InterPro"/>
</dbReference>
<dbReference type="AlphaFoldDB" id="A0A392R9H7"/>
<dbReference type="GO" id="GO:0003676">
    <property type="term" value="F:nucleic acid binding"/>
    <property type="evidence" value="ECO:0007669"/>
    <property type="project" value="InterPro"/>
</dbReference>
<dbReference type="PANTHER" id="PTHR47723">
    <property type="entry name" value="OS05G0353850 PROTEIN"/>
    <property type="match status" value="1"/>
</dbReference>
<dbReference type="SUPFAM" id="SSF53098">
    <property type="entry name" value="Ribonuclease H-like"/>
    <property type="match status" value="1"/>
</dbReference>
<name>A0A392R9H7_9FABA</name>
<dbReference type="CDD" id="cd06222">
    <property type="entry name" value="RNase_H_like"/>
    <property type="match status" value="1"/>
</dbReference>
<organism evidence="2 3">
    <name type="scientific">Trifolium medium</name>
    <dbReference type="NCBI Taxonomy" id="97028"/>
    <lineage>
        <taxon>Eukaryota</taxon>
        <taxon>Viridiplantae</taxon>
        <taxon>Streptophyta</taxon>
        <taxon>Embryophyta</taxon>
        <taxon>Tracheophyta</taxon>
        <taxon>Spermatophyta</taxon>
        <taxon>Magnoliopsida</taxon>
        <taxon>eudicotyledons</taxon>
        <taxon>Gunneridae</taxon>
        <taxon>Pentapetalae</taxon>
        <taxon>rosids</taxon>
        <taxon>fabids</taxon>
        <taxon>Fabales</taxon>
        <taxon>Fabaceae</taxon>
        <taxon>Papilionoideae</taxon>
        <taxon>50 kb inversion clade</taxon>
        <taxon>NPAAA clade</taxon>
        <taxon>Hologalegina</taxon>
        <taxon>IRL clade</taxon>
        <taxon>Trifolieae</taxon>
        <taxon>Trifolium</taxon>
    </lineage>
</organism>
<accession>A0A392R9H7</accession>
<dbReference type="InterPro" id="IPR044730">
    <property type="entry name" value="RNase_H-like_dom_plant"/>
</dbReference>
<dbReference type="Pfam" id="PF13456">
    <property type="entry name" value="RVT_3"/>
    <property type="match status" value="1"/>
</dbReference>
<dbReference type="InterPro" id="IPR036397">
    <property type="entry name" value="RNaseH_sf"/>
</dbReference>
<dbReference type="Gene3D" id="3.30.420.10">
    <property type="entry name" value="Ribonuclease H-like superfamily/Ribonuclease H"/>
    <property type="match status" value="1"/>
</dbReference>
<reference evidence="2 3" key="1">
    <citation type="journal article" date="2018" name="Front. Plant Sci.">
        <title>Red Clover (Trifolium pratense) and Zigzag Clover (T. medium) - A Picture of Genomic Similarities and Differences.</title>
        <authorList>
            <person name="Dluhosova J."/>
            <person name="Istvanek J."/>
            <person name="Nedelnik J."/>
            <person name="Repkova J."/>
        </authorList>
    </citation>
    <scope>NUCLEOTIDE SEQUENCE [LARGE SCALE GENOMIC DNA]</scope>
    <source>
        <strain evidence="3">cv. 10/8</strain>
        <tissue evidence="2">Leaf</tissue>
    </source>
</reference>
<dbReference type="PANTHER" id="PTHR47723:SF13">
    <property type="entry name" value="PUTATIVE-RELATED"/>
    <property type="match status" value="1"/>
</dbReference>
<dbReference type="InterPro" id="IPR012337">
    <property type="entry name" value="RNaseH-like_sf"/>
</dbReference>
<dbReference type="EMBL" id="LXQA010199837">
    <property type="protein sequence ID" value="MCI32919.1"/>
    <property type="molecule type" value="Genomic_DNA"/>
</dbReference>
<evidence type="ECO:0000259" key="1">
    <source>
        <dbReference type="Pfam" id="PF13456"/>
    </source>
</evidence>
<evidence type="ECO:0000313" key="3">
    <source>
        <dbReference type="Proteomes" id="UP000265520"/>
    </source>
</evidence>
<protein>
    <submittedName>
        <fullName evidence="2">Ribonuclease H protein</fullName>
    </submittedName>
</protein>
<evidence type="ECO:0000313" key="2">
    <source>
        <dbReference type="EMBL" id="MCI32919.1"/>
    </source>
</evidence>
<dbReference type="Proteomes" id="UP000265520">
    <property type="component" value="Unassembled WGS sequence"/>
</dbReference>
<sequence length="111" mass="12752">MWGLYLGLDMAWRDHISCLIVESDSKLLIDMIMGNCNIGGVTPTLVRRIRNLLALDWQVQVRHTWWEENISADWLANYSISMSPFSCSIVESPPSELRSLLFDNLFGRLHA</sequence>
<dbReference type="InterPro" id="IPR002156">
    <property type="entry name" value="RNaseH_domain"/>
</dbReference>
<feature type="domain" description="RNase H type-1" evidence="1">
    <location>
        <begin position="1"/>
        <end position="78"/>
    </location>
</feature>